<dbReference type="InterPro" id="IPR035969">
    <property type="entry name" value="Rab-GAP_TBC_sf"/>
</dbReference>
<reference evidence="2" key="1">
    <citation type="journal article" date="2022" name="Int. J. Mol. Sci.">
        <title>Draft Genome of Tanacetum Coccineum: Genomic Comparison of Closely Related Tanacetum-Family Plants.</title>
        <authorList>
            <person name="Yamashiro T."/>
            <person name="Shiraishi A."/>
            <person name="Nakayama K."/>
            <person name="Satake H."/>
        </authorList>
    </citation>
    <scope>NUCLEOTIDE SEQUENCE</scope>
</reference>
<evidence type="ECO:0000313" key="3">
    <source>
        <dbReference type="Proteomes" id="UP001151760"/>
    </source>
</evidence>
<organism evidence="2 3">
    <name type="scientific">Tanacetum coccineum</name>
    <dbReference type="NCBI Taxonomy" id="301880"/>
    <lineage>
        <taxon>Eukaryota</taxon>
        <taxon>Viridiplantae</taxon>
        <taxon>Streptophyta</taxon>
        <taxon>Embryophyta</taxon>
        <taxon>Tracheophyta</taxon>
        <taxon>Spermatophyta</taxon>
        <taxon>Magnoliopsida</taxon>
        <taxon>eudicotyledons</taxon>
        <taxon>Gunneridae</taxon>
        <taxon>Pentapetalae</taxon>
        <taxon>asterids</taxon>
        <taxon>campanulids</taxon>
        <taxon>Asterales</taxon>
        <taxon>Asteraceae</taxon>
        <taxon>Asteroideae</taxon>
        <taxon>Anthemideae</taxon>
        <taxon>Anthemidinae</taxon>
        <taxon>Tanacetum</taxon>
    </lineage>
</organism>
<protein>
    <submittedName>
        <fullName evidence="2">Small G protein signaling modulator 1 isoform X1</fullName>
    </submittedName>
</protein>
<gene>
    <name evidence="2" type="ORF">Tco_0821101</name>
</gene>
<dbReference type="Gene3D" id="1.10.472.80">
    <property type="entry name" value="Ypt/Rab-GAP domain of gyp1p, domain 3"/>
    <property type="match status" value="1"/>
</dbReference>
<dbReference type="PANTHER" id="PTHR22957">
    <property type="entry name" value="TBC1 DOMAIN FAMILY MEMBER GTPASE-ACTIVATING PROTEIN"/>
    <property type="match status" value="1"/>
</dbReference>
<comment type="caution">
    <text evidence="2">The sequence shown here is derived from an EMBL/GenBank/DDBJ whole genome shotgun (WGS) entry which is preliminary data.</text>
</comment>
<dbReference type="SMART" id="SM00164">
    <property type="entry name" value="TBC"/>
    <property type="match status" value="1"/>
</dbReference>
<dbReference type="PANTHER" id="PTHR22957:SF456">
    <property type="entry name" value="YPT_RAB-GAP DOMAIN OF GYP1P SUPERFAMILY PROTEIN"/>
    <property type="match status" value="1"/>
</dbReference>
<name>A0ABQ5AEA6_9ASTR</name>
<dbReference type="Gene3D" id="1.10.8.270">
    <property type="entry name" value="putative rabgap domain of human tbc1 domain family member 14 like domains"/>
    <property type="match status" value="1"/>
</dbReference>
<dbReference type="Proteomes" id="UP001151760">
    <property type="component" value="Unassembled WGS sequence"/>
</dbReference>
<sequence length="726" mass="82568">MSFDGDHKQWMCGKSGTVNLHRVSSIVRDIGEPCLHQSPIKVVATINKMLKPEKWQTTFDSDGKVLGFQKALKLIMLGGVDPSIRPEVWEFLLGCYTLSSTADYRRRLRTARRYKDVSLNPLFDHINGFCYQLPEIVGLLCYILCCMQGLERYRDLVKQCQSMHSSIGTGSLAHVVGTKVMDMRTTKVDERRKSDVKREKTSNVASDRLESSCNCSDICIETSCAHPRGSLSDSAGIASTRESTDCAAYDESFCIPSSTPYSGSYPKSISEGDGSHRTSSYYDFPPLPVTNLFEMSSIDKNERKSHDERHSTRRKLRFEEDHVYDFQINNNEDLVMDVSTSNSSTCTNNSRVEVTHSDVSGSLPRSSNLDYGIENVDIQRKTGAPEIPVVNPVASHVRTRSQDRVSEWLWTLHQIVVDVVRTDSHLEFYEDTKNLARMSDILAVYAWVDPGTGYCQGMSDLLSPFIVLFEDNADAFWCFEMLLRRMRENFQMEGTTGVMKQLEALWHILEHVDREMFTHLSQIGAESLHFAFRMLLVLFRRELSFSEALCMWEMMWAADFDESLALNLENNCPELLVLQIPRKSTAAKGEEIIENENCGSDGGGSEVKNGNLERSTSLNNGIKSTSNHPFCGLTKNLWSKNDRFQICTIISSTRNGDDELPIFCVAAILILNRHKVIRETRSIDDLIKIFNDNMLKIRVKRCIRTAIKLRKKYFYKVDVKHSQFVD</sequence>
<dbReference type="EMBL" id="BQNB010012156">
    <property type="protein sequence ID" value="GJS99931.1"/>
    <property type="molecule type" value="Genomic_DNA"/>
</dbReference>
<proteinExistence type="predicted"/>
<dbReference type="InterPro" id="IPR000195">
    <property type="entry name" value="Rab-GAP-TBC_dom"/>
</dbReference>
<evidence type="ECO:0000259" key="1">
    <source>
        <dbReference type="PROSITE" id="PS50086"/>
    </source>
</evidence>
<dbReference type="SUPFAM" id="SSF47923">
    <property type="entry name" value="Ypt/Rab-GAP domain of gyp1p"/>
    <property type="match status" value="2"/>
</dbReference>
<reference evidence="2" key="2">
    <citation type="submission" date="2022-01" db="EMBL/GenBank/DDBJ databases">
        <authorList>
            <person name="Yamashiro T."/>
            <person name="Shiraishi A."/>
            <person name="Satake H."/>
            <person name="Nakayama K."/>
        </authorList>
    </citation>
    <scope>NUCLEOTIDE SEQUENCE</scope>
</reference>
<feature type="domain" description="Rab-GAP TBC" evidence="1">
    <location>
        <begin position="398"/>
        <end position="559"/>
    </location>
</feature>
<dbReference type="Pfam" id="PF00566">
    <property type="entry name" value="RabGAP-TBC"/>
    <property type="match status" value="1"/>
</dbReference>
<evidence type="ECO:0000313" key="2">
    <source>
        <dbReference type="EMBL" id="GJS99931.1"/>
    </source>
</evidence>
<keyword evidence="3" id="KW-1185">Reference proteome</keyword>
<dbReference type="PROSITE" id="PS50086">
    <property type="entry name" value="TBC_RABGAP"/>
    <property type="match status" value="1"/>
</dbReference>
<accession>A0ABQ5AEA6</accession>